<evidence type="ECO:0000256" key="14">
    <source>
        <dbReference type="SAM" id="MobiDB-lite"/>
    </source>
</evidence>
<feature type="compositionally biased region" description="Low complexity" evidence="14">
    <location>
        <begin position="26"/>
        <end position="36"/>
    </location>
</feature>
<evidence type="ECO:0000256" key="1">
    <source>
        <dbReference type="ARBA" id="ARBA00004323"/>
    </source>
</evidence>
<dbReference type="GO" id="GO:0003827">
    <property type="term" value="F:alpha-1,3-mannosylglycoprotein 2-beta-N-acetylglucosaminyltransferase activity"/>
    <property type="evidence" value="ECO:0007669"/>
    <property type="project" value="UniProtKB-UniRule"/>
</dbReference>
<evidence type="ECO:0000256" key="7">
    <source>
        <dbReference type="ARBA" id="ARBA00022723"/>
    </source>
</evidence>
<protein>
    <recommendedName>
        <fullName evidence="13">Alpha-1,3-mannosyl-glycoprotein 2-beta-N-acetylglucosaminyltransferase</fullName>
        <shortName evidence="13">GNT-I</shortName>
        <shortName evidence="13">GlcNAc-T I</shortName>
        <ecNumber evidence="13">2.4.1.101</ecNumber>
    </recommendedName>
    <alternativeName>
        <fullName evidence="13">N-glycosyl-oligosaccharide-glycoprotein N-acetylglucosaminyltransferase I</fullName>
    </alternativeName>
</protein>
<dbReference type="EC" id="2.4.1.101" evidence="13"/>
<comment type="cofactor">
    <cofactor evidence="13">
        <name>Mn(2+)</name>
        <dbReference type="ChEBI" id="CHEBI:29035"/>
    </cofactor>
    <text evidence="13">The cofactor is mostly bound to the substrate.</text>
</comment>
<comment type="subcellular location">
    <subcellularLocation>
        <location evidence="1 13">Golgi apparatus membrane</location>
        <topology evidence="1 13">Single-pass type II membrane protein</topology>
    </subcellularLocation>
</comment>
<evidence type="ECO:0000256" key="8">
    <source>
        <dbReference type="ARBA" id="ARBA00022968"/>
    </source>
</evidence>
<dbReference type="GO" id="GO:0000139">
    <property type="term" value="C:Golgi membrane"/>
    <property type="evidence" value="ECO:0007669"/>
    <property type="project" value="UniProtKB-SubCell"/>
</dbReference>
<comment type="function">
    <text evidence="13">Initiates complex N-linked carbohydrate formation. Essential for the conversion of high-mannose to hybrid and complex N-glycans.</text>
</comment>
<evidence type="ECO:0000256" key="4">
    <source>
        <dbReference type="ARBA" id="ARBA00022676"/>
    </source>
</evidence>
<dbReference type="EMBL" id="JAHLQT010036095">
    <property type="protein sequence ID" value="KAG7157906.1"/>
    <property type="molecule type" value="Genomic_DNA"/>
</dbReference>
<keyword evidence="4 13" id="KW-0328">Glycosyltransferase</keyword>
<dbReference type="SUPFAM" id="SSF53448">
    <property type="entry name" value="Nucleotide-diphospho-sugar transferases"/>
    <property type="match status" value="1"/>
</dbReference>
<dbReference type="InterPro" id="IPR052463">
    <property type="entry name" value="O-linked_mannose_GnT"/>
</dbReference>
<evidence type="ECO:0000256" key="3">
    <source>
        <dbReference type="ARBA" id="ARBA00006492"/>
    </source>
</evidence>
<dbReference type="PANTHER" id="PTHR46396">
    <property type="entry name" value="PROTEIN O-LINKED-MANNOSE BETA-1,2-N-ACETYLGLUCOSAMINYLTRANSFERASE 1"/>
    <property type="match status" value="1"/>
</dbReference>
<dbReference type="InterPro" id="IPR029044">
    <property type="entry name" value="Nucleotide-diphossugar_trans"/>
</dbReference>
<keyword evidence="10 13" id="KW-0333">Golgi apparatus</keyword>
<keyword evidence="5" id="KW-0808">Transferase</keyword>
<feature type="region of interest" description="Disordered" evidence="14">
    <location>
        <begin position="1"/>
        <end position="55"/>
    </location>
</feature>
<keyword evidence="8 13" id="KW-0735">Signal-anchor</keyword>
<evidence type="ECO:0000256" key="6">
    <source>
        <dbReference type="ARBA" id="ARBA00022692"/>
    </source>
</evidence>
<name>A0A8J5JIN5_HOMAM</name>
<evidence type="ECO:0000256" key="11">
    <source>
        <dbReference type="ARBA" id="ARBA00023136"/>
    </source>
</evidence>
<evidence type="ECO:0000256" key="2">
    <source>
        <dbReference type="ARBA" id="ARBA00004922"/>
    </source>
</evidence>
<dbReference type="Proteomes" id="UP000747542">
    <property type="component" value="Unassembled WGS sequence"/>
</dbReference>
<comment type="caution">
    <text evidence="15">The sequence shown here is derived from an EMBL/GenBank/DDBJ whole genome shotgun (WGS) entry which is preliminary data.</text>
</comment>
<evidence type="ECO:0000256" key="13">
    <source>
        <dbReference type="RuleBase" id="RU368119"/>
    </source>
</evidence>
<feature type="compositionally biased region" description="Low complexity" evidence="14">
    <location>
        <begin position="1"/>
        <end position="16"/>
    </location>
</feature>
<evidence type="ECO:0000256" key="5">
    <source>
        <dbReference type="ARBA" id="ARBA00022679"/>
    </source>
</evidence>
<organism evidence="15 16">
    <name type="scientific">Homarus americanus</name>
    <name type="common">American lobster</name>
    <dbReference type="NCBI Taxonomy" id="6706"/>
    <lineage>
        <taxon>Eukaryota</taxon>
        <taxon>Metazoa</taxon>
        <taxon>Ecdysozoa</taxon>
        <taxon>Arthropoda</taxon>
        <taxon>Crustacea</taxon>
        <taxon>Multicrustacea</taxon>
        <taxon>Malacostraca</taxon>
        <taxon>Eumalacostraca</taxon>
        <taxon>Eucarida</taxon>
        <taxon>Decapoda</taxon>
        <taxon>Pleocyemata</taxon>
        <taxon>Astacidea</taxon>
        <taxon>Nephropoidea</taxon>
        <taxon>Nephropidae</taxon>
        <taxon>Homarus</taxon>
    </lineage>
</organism>
<evidence type="ECO:0000313" key="16">
    <source>
        <dbReference type="Proteomes" id="UP000747542"/>
    </source>
</evidence>
<dbReference type="PANTHER" id="PTHR46396:SF1">
    <property type="entry name" value="PROTEIN O-LINKED-MANNOSE BETA-1,2-N-ACETYLGLUCOSAMINYLTRANSFERASE 1"/>
    <property type="match status" value="1"/>
</dbReference>
<keyword evidence="12 13" id="KW-0464">Manganese</keyword>
<keyword evidence="6" id="KW-0812">Transmembrane</keyword>
<dbReference type="AlphaFoldDB" id="A0A8J5JIN5"/>
<comment type="catalytic activity">
    <reaction evidence="13">
        <text>N(4)-(alpha-D-Man-(1-&gt;3)-[alpha-D-Man-(1-&gt;3)-[alpha-D-Man-(1-&gt;6)]-alpha-D-Man-(1-&gt;6)]-beta-D-Man-(1-&gt;4)-beta-D-GlcNAc-(1-&gt;4)-beta-D-GlcNAc)-L-asparaginyl-[protein] (N-glucan mannose isomer 5A1,2) + UDP-N-acetyl-alpha-D-glucosamine = N(4)-{beta-D-GlcNAc-(1-&gt;2)-alpha-D-Man-(1-&gt;3)-[alpha-D-Man-(1-&gt;3)-[alpha-D-Man-(1-&gt;6)]-alpha-D-Man-(1-&gt;6)]-beta-D-Man-(1-&gt;4)-beta-D-GlcNAc-(1-&gt;4)-beta-D-GlcNAc}-L-asparaginyl-[protein] + UDP + H(+)</text>
        <dbReference type="Rhea" id="RHEA:11456"/>
        <dbReference type="Rhea" id="RHEA-COMP:14367"/>
        <dbReference type="Rhea" id="RHEA-COMP:14368"/>
        <dbReference type="ChEBI" id="CHEBI:15378"/>
        <dbReference type="ChEBI" id="CHEBI:57705"/>
        <dbReference type="ChEBI" id="CHEBI:58223"/>
        <dbReference type="ChEBI" id="CHEBI:59087"/>
        <dbReference type="ChEBI" id="CHEBI:60625"/>
        <dbReference type="EC" id="2.4.1.101"/>
    </reaction>
</comment>
<evidence type="ECO:0000313" key="15">
    <source>
        <dbReference type="EMBL" id="KAG7157906.1"/>
    </source>
</evidence>
<dbReference type="GO" id="GO:0030145">
    <property type="term" value="F:manganese ion binding"/>
    <property type="evidence" value="ECO:0007669"/>
    <property type="project" value="UniProtKB-UniRule"/>
</dbReference>
<accession>A0A8J5JIN5</accession>
<keyword evidence="9" id="KW-1133">Transmembrane helix</keyword>
<dbReference type="Gene3D" id="3.90.550.10">
    <property type="entry name" value="Spore Coat Polysaccharide Biosynthesis Protein SpsA, Chain A"/>
    <property type="match status" value="1"/>
</dbReference>
<comment type="pathway">
    <text evidence="2 13">Protein modification; protein glycosylation.</text>
</comment>
<evidence type="ECO:0000256" key="9">
    <source>
        <dbReference type="ARBA" id="ARBA00022989"/>
    </source>
</evidence>
<dbReference type="UniPathway" id="UPA00378"/>
<gene>
    <name evidence="15" type="ORF">Hamer_G019769</name>
</gene>
<sequence length="477" mass="54899">MFPNLTSPTTTHPPSLRDYMPSHAYTSSNTRSNNSTGPLRHQQEQTPPLQEVSRGRVWGEAVTTIRRPDGIFGYPLSMDTRVPKVSGVWCKWHEDPHMQEQREFCDTYEGYVTLCTCVHPVTASVRQSAPEITMNEIIPVAMLTAIKPFNFYRQLLNLLETPGAAQTPILVMVDGANTEILRLVRLFGLDVLVHRPQGAPGTTTLLNMHFRFSVHNVFNFFPEVDKAIILEDDLLLSPDFLSFFQQTAWLLDADPTIFCVNAFSVNSYREVAWDPTLLRRINMFPQFGWMISRRWAREQYRAWISEKQTGDWDWWLSSENSLQGRHALVPEVGRTYHAGAAGAHTGIFRMFIASETKSDEYNSFYVMQLCLRGFVQDSREKYNGAVRFNLQGRVLYIIGCPASPYCLLFPKGVSILKPSPELILIAERSSQKWQTRNYPPYYLQRSYVRDPHQEFLMENLLYRYWNGTFVDSTGATF</sequence>
<evidence type="ECO:0000256" key="10">
    <source>
        <dbReference type="ARBA" id="ARBA00023034"/>
    </source>
</evidence>
<comment type="similarity">
    <text evidence="3 13">Belongs to the glycosyltransferase 13 family.</text>
</comment>
<dbReference type="Pfam" id="PF03071">
    <property type="entry name" value="GNT-I"/>
    <property type="match status" value="1"/>
</dbReference>
<keyword evidence="7 13" id="KW-0479">Metal-binding</keyword>
<keyword evidence="16" id="KW-1185">Reference proteome</keyword>
<proteinExistence type="inferred from homology"/>
<dbReference type="InterPro" id="IPR004139">
    <property type="entry name" value="Glyco_trans_13"/>
</dbReference>
<evidence type="ECO:0000256" key="12">
    <source>
        <dbReference type="ARBA" id="ARBA00023211"/>
    </source>
</evidence>
<reference evidence="15" key="1">
    <citation type="journal article" date="2021" name="Sci. Adv.">
        <title>The American lobster genome reveals insights on longevity, neural, and immune adaptations.</title>
        <authorList>
            <person name="Polinski J.M."/>
            <person name="Zimin A.V."/>
            <person name="Clark K.F."/>
            <person name="Kohn A.B."/>
            <person name="Sadowski N."/>
            <person name="Timp W."/>
            <person name="Ptitsyn A."/>
            <person name="Khanna P."/>
            <person name="Romanova D.Y."/>
            <person name="Williams P."/>
            <person name="Greenwood S.J."/>
            <person name="Moroz L.L."/>
            <person name="Walt D.R."/>
            <person name="Bodnar A.G."/>
        </authorList>
    </citation>
    <scope>NUCLEOTIDE SEQUENCE</scope>
    <source>
        <strain evidence="15">GMGI-L3</strain>
    </source>
</reference>
<dbReference type="GO" id="GO:0047223">
    <property type="term" value="F:beta-1,3-galactosyl-O-glycosyl-glycoprotein beta-1,3-N-acetylglucosaminyltransferase activity"/>
    <property type="evidence" value="ECO:0007669"/>
    <property type="project" value="TreeGrafter"/>
</dbReference>
<dbReference type="GO" id="GO:0016266">
    <property type="term" value="P:protein O-linked glycosylation via N-acetyl-galactosamine"/>
    <property type="evidence" value="ECO:0007669"/>
    <property type="project" value="TreeGrafter"/>
</dbReference>
<keyword evidence="11" id="KW-0472">Membrane</keyword>